<dbReference type="EMBL" id="BKCP01007405">
    <property type="protein sequence ID" value="GER46113.1"/>
    <property type="molecule type" value="Genomic_DNA"/>
</dbReference>
<evidence type="ECO:0000256" key="1">
    <source>
        <dbReference type="SAM" id="MobiDB-lite"/>
    </source>
</evidence>
<organism evidence="2 3">
    <name type="scientific">Striga asiatica</name>
    <name type="common">Asiatic witchweed</name>
    <name type="synonym">Buchnera asiatica</name>
    <dbReference type="NCBI Taxonomy" id="4170"/>
    <lineage>
        <taxon>Eukaryota</taxon>
        <taxon>Viridiplantae</taxon>
        <taxon>Streptophyta</taxon>
        <taxon>Embryophyta</taxon>
        <taxon>Tracheophyta</taxon>
        <taxon>Spermatophyta</taxon>
        <taxon>Magnoliopsida</taxon>
        <taxon>eudicotyledons</taxon>
        <taxon>Gunneridae</taxon>
        <taxon>Pentapetalae</taxon>
        <taxon>asterids</taxon>
        <taxon>lamiids</taxon>
        <taxon>Lamiales</taxon>
        <taxon>Orobanchaceae</taxon>
        <taxon>Buchnereae</taxon>
        <taxon>Striga</taxon>
    </lineage>
</organism>
<proteinExistence type="predicted"/>
<keyword evidence="2" id="KW-0675">Receptor</keyword>
<sequence length="132" mass="14643">MIKGDLITQGQSNSSVESPKTGYFIADNYRKPTQLISSGPLRLSWQVFHPFPHGRYQESGRHNRQSGRFPQSIITAYPASIPSFYLKKLLLIKLSFSGTGFLHSQSPSNEHLPTARLGSALPLESTPGRRSS</sequence>
<reference evidence="3" key="1">
    <citation type="journal article" date="2019" name="Curr. Biol.">
        <title>Genome Sequence of Striga asiatica Provides Insight into the Evolution of Plant Parasitism.</title>
        <authorList>
            <person name="Yoshida S."/>
            <person name="Kim S."/>
            <person name="Wafula E.K."/>
            <person name="Tanskanen J."/>
            <person name="Kim Y.M."/>
            <person name="Honaas L."/>
            <person name="Yang Z."/>
            <person name="Spallek T."/>
            <person name="Conn C.E."/>
            <person name="Ichihashi Y."/>
            <person name="Cheong K."/>
            <person name="Cui S."/>
            <person name="Der J.P."/>
            <person name="Gundlach H."/>
            <person name="Jiao Y."/>
            <person name="Hori C."/>
            <person name="Ishida J.K."/>
            <person name="Kasahara H."/>
            <person name="Kiba T."/>
            <person name="Kim M.S."/>
            <person name="Koo N."/>
            <person name="Laohavisit A."/>
            <person name="Lee Y.H."/>
            <person name="Lumba S."/>
            <person name="McCourt P."/>
            <person name="Mortimer J.C."/>
            <person name="Mutuku J.M."/>
            <person name="Nomura T."/>
            <person name="Sasaki-Sekimoto Y."/>
            <person name="Seto Y."/>
            <person name="Wang Y."/>
            <person name="Wakatake T."/>
            <person name="Sakakibara H."/>
            <person name="Demura T."/>
            <person name="Yamaguchi S."/>
            <person name="Yoneyama K."/>
            <person name="Manabe R.I."/>
            <person name="Nelson D.C."/>
            <person name="Schulman A.H."/>
            <person name="Timko M.P."/>
            <person name="dePamphilis C.W."/>
            <person name="Choi D."/>
            <person name="Shirasu K."/>
        </authorList>
    </citation>
    <scope>NUCLEOTIDE SEQUENCE [LARGE SCALE GENOMIC DNA]</scope>
    <source>
        <strain evidence="3">cv. UVA1</strain>
    </source>
</reference>
<feature type="compositionally biased region" description="Polar residues" evidence="1">
    <location>
        <begin position="102"/>
        <end position="111"/>
    </location>
</feature>
<evidence type="ECO:0000313" key="3">
    <source>
        <dbReference type="Proteomes" id="UP000325081"/>
    </source>
</evidence>
<keyword evidence="3" id="KW-1185">Reference proteome</keyword>
<name>A0A5A7QL36_STRAF</name>
<evidence type="ECO:0000313" key="2">
    <source>
        <dbReference type="EMBL" id="GER46113.1"/>
    </source>
</evidence>
<dbReference type="AlphaFoldDB" id="A0A5A7QL36"/>
<feature type="region of interest" description="Disordered" evidence="1">
    <location>
        <begin position="102"/>
        <end position="132"/>
    </location>
</feature>
<accession>A0A5A7QL36</accession>
<protein>
    <submittedName>
        <fullName evidence="2">G-protein coupled receptor 15</fullName>
    </submittedName>
</protein>
<gene>
    <name evidence="2" type="ORF">STAS_23180</name>
</gene>
<dbReference type="Proteomes" id="UP000325081">
    <property type="component" value="Unassembled WGS sequence"/>
</dbReference>
<comment type="caution">
    <text evidence="2">The sequence shown here is derived from an EMBL/GenBank/DDBJ whole genome shotgun (WGS) entry which is preliminary data.</text>
</comment>